<accession>A0A369JIQ4</accession>
<reference evidence="1" key="1">
    <citation type="submission" date="2018-04" db="EMBL/GenBank/DDBJ databases">
        <title>Whole genome sequencing of Hypsizygus marmoreus.</title>
        <authorList>
            <person name="Choi I.-G."/>
            <person name="Min B."/>
            <person name="Kim J.-G."/>
            <person name="Kim S."/>
            <person name="Oh Y.-L."/>
            <person name="Kong W.-S."/>
            <person name="Park H."/>
            <person name="Jeong J."/>
            <person name="Song E.-S."/>
        </authorList>
    </citation>
    <scope>NUCLEOTIDE SEQUENCE [LARGE SCALE GENOMIC DNA]</scope>
    <source>
        <strain evidence="1">51987-8</strain>
    </source>
</reference>
<dbReference type="EMBL" id="LUEZ02000090">
    <property type="protein sequence ID" value="RDB18696.1"/>
    <property type="molecule type" value="Genomic_DNA"/>
</dbReference>
<proteinExistence type="predicted"/>
<name>A0A369JIQ4_HYPMA</name>
<sequence>MRALSSNLQWEGYSQSRHKLMLYLHSTYGPIWLALTPQNEDARRVLDATLYQLTEQLQIGQTLLGCYL</sequence>
<protein>
    <submittedName>
        <fullName evidence="1">Uncharacterized protein</fullName>
    </submittedName>
</protein>
<organism evidence="1 2">
    <name type="scientific">Hypsizygus marmoreus</name>
    <name type="common">White beech mushroom</name>
    <name type="synonym">Agaricus marmoreus</name>
    <dbReference type="NCBI Taxonomy" id="39966"/>
    <lineage>
        <taxon>Eukaryota</taxon>
        <taxon>Fungi</taxon>
        <taxon>Dikarya</taxon>
        <taxon>Basidiomycota</taxon>
        <taxon>Agaricomycotina</taxon>
        <taxon>Agaricomycetes</taxon>
        <taxon>Agaricomycetidae</taxon>
        <taxon>Agaricales</taxon>
        <taxon>Tricholomatineae</taxon>
        <taxon>Lyophyllaceae</taxon>
        <taxon>Hypsizygus</taxon>
    </lineage>
</organism>
<evidence type="ECO:0000313" key="2">
    <source>
        <dbReference type="Proteomes" id="UP000076154"/>
    </source>
</evidence>
<dbReference type="Proteomes" id="UP000076154">
    <property type="component" value="Unassembled WGS sequence"/>
</dbReference>
<comment type="caution">
    <text evidence="1">The sequence shown here is derived from an EMBL/GenBank/DDBJ whole genome shotgun (WGS) entry which is preliminary data.</text>
</comment>
<keyword evidence="2" id="KW-1185">Reference proteome</keyword>
<gene>
    <name evidence="1" type="ORF">Hypma_014743</name>
</gene>
<dbReference type="InParanoid" id="A0A369JIQ4"/>
<evidence type="ECO:0000313" key="1">
    <source>
        <dbReference type="EMBL" id="RDB18696.1"/>
    </source>
</evidence>
<dbReference type="AlphaFoldDB" id="A0A369JIQ4"/>